<name>A0A4C1SLS5_EUMVA</name>
<proteinExistence type="predicted"/>
<comment type="caution">
    <text evidence="1">The sequence shown here is derived from an EMBL/GenBank/DDBJ whole genome shotgun (WGS) entry which is preliminary data.</text>
</comment>
<evidence type="ECO:0000313" key="2">
    <source>
        <dbReference type="Proteomes" id="UP000299102"/>
    </source>
</evidence>
<protein>
    <submittedName>
        <fullName evidence="1">Uncharacterized protein</fullName>
    </submittedName>
</protein>
<evidence type="ECO:0000313" key="1">
    <source>
        <dbReference type="EMBL" id="GBP02836.1"/>
    </source>
</evidence>
<dbReference type="Proteomes" id="UP000299102">
    <property type="component" value="Unassembled WGS sequence"/>
</dbReference>
<gene>
    <name evidence="1" type="ORF">EVAR_72932_1</name>
</gene>
<organism evidence="1 2">
    <name type="scientific">Eumeta variegata</name>
    <name type="common">Bagworm moth</name>
    <name type="synonym">Eumeta japonica</name>
    <dbReference type="NCBI Taxonomy" id="151549"/>
    <lineage>
        <taxon>Eukaryota</taxon>
        <taxon>Metazoa</taxon>
        <taxon>Ecdysozoa</taxon>
        <taxon>Arthropoda</taxon>
        <taxon>Hexapoda</taxon>
        <taxon>Insecta</taxon>
        <taxon>Pterygota</taxon>
        <taxon>Neoptera</taxon>
        <taxon>Endopterygota</taxon>
        <taxon>Lepidoptera</taxon>
        <taxon>Glossata</taxon>
        <taxon>Ditrysia</taxon>
        <taxon>Tineoidea</taxon>
        <taxon>Psychidae</taxon>
        <taxon>Oiketicinae</taxon>
        <taxon>Eumeta</taxon>
    </lineage>
</organism>
<feature type="non-terminal residue" evidence="1">
    <location>
        <position position="73"/>
    </location>
</feature>
<dbReference type="EMBL" id="BGZK01007208">
    <property type="protein sequence ID" value="GBP02836.1"/>
    <property type="molecule type" value="Genomic_DNA"/>
</dbReference>
<accession>A0A4C1SLS5</accession>
<dbReference type="AlphaFoldDB" id="A0A4C1SLS5"/>
<keyword evidence="2" id="KW-1185">Reference proteome</keyword>
<sequence>MLSSAIGSIGFSWIGLREGGIKKSKNWLTATGKSDTVHTRPHTSMGFLQMHRWHLESRPSTKEVQHVLTPTLK</sequence>
<reference evidence="1 2" key="1">
    <citation type="journal article" date="2019" name="Commun. Biol.">
        <title>The bagworm genome reveals a unique fibroin gene that provides high tensile strength.</title>
        <authorList>
            <person name="Kono N."/>
            <person name="Nakamura H."/>
            <person name="Ohtoshi R."/>
            <person name="Tomita M."/>
            <person name="Numata K."/>
            <person name="Arakawa K."/>
        </authorList>
    </citation>
    <scope>NUCLEOTIDE SEQUENCE [LARGE SCALE GENOMIC DNA]</scope>
</reference>